<reference evidence="2" key="1">
    <citation type="submission" date="2020-12" db="EMBL/GenBank/DDBJ databases">
        <title>Devosia sp. MSA67 isolated from Mo River.</title>
        <authorList>
            <person name="Ma F."/>
            <person name="Zi Z."/>
        </authorList>
    </citation>
    <scope>NUCLEOTIDE SEQUENCE</scope>
    <source>
        <strain evidence="2">MSA67</strain>
    </source>
</reference>
<sequence length="253" mass="28505">MPRPTLPDVLERMSTDERAEKAKLKIKQVVARISGLLALAESNALIVYSPLLSGQIPPSTAGHAFNVFQRAMHGFEIVQLCALWDKPDYTLAHNSIPTVHALIDRDDVVKRLVADVRNFWPDRTASESSSRTEFANYNAKMRQEEAGKALAVLTSLRKSVPDTLESDLVGSVRNLRDRDLAHALERTRAEDKTTVAPMKYGDEKELLAITTQVMEDLYLWITGTNFDLEENRKLQRERAEALWGNCNFSILGR</sequence>
<feature type="domain" description="HEPN AbiU2-like" evidence="1">
    <location>
        <begin position="46"/>
        <end position="241"/>
    </location>
</feature>
<comment type="caution">
    <text evidence="2">The sequence shown here is derived from an EMBL/GenBank/DDBJ whole genome shotgun (WGS) entry which is preliminary data.</text>
</comment>
<dbReference type="Pfam" id="PF18734">
    <property type="entry name" value="HEPN_AbiU2"/>
    <property type="match status" value="1"/>
</dbReference>
<name>A0A934IVP7_9HYPH</name>
<dbReference type="RefSeq" id="WP_198874884.1">
    <property type="nucleotide sequence ID" value="NZ_JAEKMH010000001.1"/>
</dbReference>
<accession>A0A934IVP7</accession>
<evidence type="ECO:0000313" key="2">
    <source>
        <dbReference type="EMBL" id="MBJ3783658.1"/>
    </source>
</evidence>
<gene>
    <name evidence="2" type="ORF">JEQ47_02890</name>
</gene>
<dbReference type="AlphaFoldDB" id="A0A934IVP7"/>
<proteinExistence type="predicted"/>
<dbReference type="EMBL" id="JAEKMH010000001">
    <property type="protein sequence ID" value="MBJ3783658.1"/>
    <property type="molecule type" value="Genomic_DNA"/>
</dbReference>
<keyword evidence="3" id="KW-1185">Reference proteome</keyword>
<evidence type="ECO:0000313" key="3">
    <source>
        <dbReference type="Proteomes" id="UP000602124"/>
    </source>
</evidence>
<organism evidence="2 3">
    <name type="scientific">Devosia sediminis</name>
    <dbReference type="NCBI Taxonomy" id="2798801"/>
    <lineage>
        <taxon>Bacteria</taxon>
        <taxon>Pseudomonadati</taxon>
        <taxon>Pseudomonadota</taxon>
        <taxon>Alphaproteobacteria</taxon>
        <taxon>Hyphomicrobiales</taxon>
        <taxon>Devosiaceae</taxon>
        <taxon>Devosia</taxon>
    </lineage>
</organism>
<dbReference type="Proteomes" id="UP000602124">
    <property type="component" value="Unassembled WGS sequence"/>
</dbReference>
<protein>
    <recommendedName>
        <fullName evidence="1">HEPN AbiU2-like domain-containing protein</fullName>
    </recommendedName>
</protein>
<evidence type="ECO:0000259" key="1">
    <source>
        <dbReference type="Pfam" id="PF18734"/>
    </source>
</evidence>
<dbReference type="InterPro" id="IPR040704">
    <property type="entry name" value="HEPN_AbiU2"/>
</dbReference>